<reference evidence="8" key="1">
    <citation type="submission" date="2016-05" db="EMBL/GenBank/DDBJ databases">
        <title>Paenibacillus oryzae. sp. nov., isolated from the rice root.</title>
        <authorList>
            <person name="Zhang J."/>
            <person name="Zhang X."/>
        </authorList>
    </citation>
    <scope>NUCLEOTIDE SEQUENCE [LARGE SCALE GENOMIC DNA]</scope>
    <source>
        <strain evidence="8">KCTC13222</strain>
    </source>
</reference>
<dbReference type="InterPro" id="IPR009057">
    <property type="entry name" value="Homeodomain-like_sf"/>
</dbReference>
<evidence type="ECO:0000259" key="5">
    <source>
        <dbReference type="PROSITE" id="PS01124"/>
    </source>
</evidence>
<protein>
    <recommendedName>
        <fullName evidence="9">DNA-binding response regulator</fullName>
    </recommendedName>
</protein>
<feature type="modified residue" description="4-aspartylphosphate" evidence="4">
    <location>
        <position position="56"/>
    </location>
</feature>
<evidence type="ECO:0000313" key="8">
    <source>
        <dbReference type="Proteomes" id="UP000093309"/>
    </source>
</evidence>
<dbReference type="PANTHER" id="PTHR43280">
    <property type="entry name" value="ARAC-FAMILY TRANSCRIPTIONAL REGULATOR"/>
    <property type="match status" value="1"/>
</dbReference>
<dbReference type="SMART" id="SM00448">
    <property type="entry name" value="REC"/>
    <property type="match status" value="1"/>
</dbReference>
<dbReference type="EMBL" id="LYPC01000026">
    <property type="protein sequence ID" value="OCT12826.1"/>
    <property type="molecule type" value="Genomic_DNA"/>
</dbReference>
<keyword evidence="1" id="KW-0805">Transcription regulation</keyword>
<dbReference type="OrthoDB" id="1974963at2"/>
<dbReference type="SUPFAM" id="SSF52172">
    <property type="entry name" value="CheY-like"/>
    <property type="match status" value="1"/>
</dbReference>
<dbReference type="STRING" id="512399.A8709_21040"/>
<keyword evidence="3" id="KW-0804">Transcription</keyword>
<sequence length="536" mass="61310">MNYQLLLVDDEVHAIEGVKSDLDMNKLGITALFTAFNIRQAKDIFEKETIDILLCDIEMPQGNGLELLTWVRENHPNTATIFLTSHADFKYAKEALQLGSLDYLLKPVLGTDLEKAIRKAQLHIDRNSEINRNSKSHQLWLKHHSFIIERFWLDLINHSTPSLPAAISEQVERHHIPITDESVFLPILISVQRWNKGLNRRDEKILEYALKNTAEEILITNRSNGICFQLDRGMLMIILVANRGREWDYGHLTEACHQYIASCNGYFYCDMSCYFGRSVESREMADMVAELRLRDRNNVAFVNQVFLHQDSGSAHQPIKLPAMSVVSSLLKSGTREAVVHEVEAILDNLVRNQGMDAEILHQFNQNFMQVVFSFLNLKGIEANQLFGDEESRRISEIAVRSITDMLAWVHHIVSKAMNQAEVVKETDKIVQTVLAYIALNMDQDLARETLADQVFLNPDYLSRIFKKETGYSISDYILLEKIKHAKELLSQTNVPISSIASSLGYTNFSYFTKLFKKYAGLGPTEYRSQFGNVMKS</sequence>
<dbReference type="PROSITE" id="PS50110">
    <property type="entry name" value="RESPONSE_REGULATORY"/>
    <property type="match status" value="1"/>
</dbReference>
<evidence type="ECO:0000256" key="1">
    <source>
        <dbReference type="ARBA" id="ARBA00023015"/>
    </source>
</evidence>
<dbReference type="InterPro" id="IPR020449">
    <property type="entry name" value="Tscrpt_reg_AraC-type_HTH"/>
</dbReference>
<dbReference type="AlphaFoldDB" id="A0A1C0ZXH1"/>
<dbReference type="InterPro" id="IPR011006">
    <property type="entry name" value="CheY-like_superfamily"/>
</dbReference>
<dbReference type="GO" id="GO:0003700">
    <property type="term" value="F:DNA-binding transcription factor activity"/>
    <property type="evidence" value="ECO:0007669"/>
    <property type="project" value="InterPro"/>
</dbReference>
<dbReference type="SMART" id="SM00342">
    <property type="entry name" value="HTH_ARAC"/>
    <property type="match status" value="1"/>
</dbReference>
<keyword evidence="8" id="KW-1185">Reference proteome</keyword>
<dbReference type="PROSITE" id="PS01124">
    <property type="entry name" value="HTH_ARAC_FAMILY_2"/>
    <property type="match status" value="1"/>
</dbReference>
<dbReference type="GO" id="GO:0000160">
    <property type="term" value="P:phosphorelay signal transduction system"/>
    <property type="evidence" value="ECO:0007669"/>
    <property type="project" value="InterPro"/>
</dbReference>
<dbReference type="PRINTS" id="PR00032">
    <property type="entry name" value="HTHARAC"/>
</dbReference>
<keyword evidence="4" id="KW-0597">Phosphoprotein</keyword>
<keyword evidence="2" id="KW-0238">DNA-binding</keyword>
<dbReference type="Gene3D" id="1.10.10.60">
    <property type="entry name" value="Homeodomain-like"/>
    <property type="match status" value="2"/>
</dbReference>
<dbReference type="Pfam" id="PF00072">
    <property type="entry name" value="Response_reg"/>
    <property type="match status" value="1"/>
</dbReference>
<dbReference type="SUPFAM" id="SSF46689">
    <property type="entry name" value="Homeodomain-like"/>
    <property type="match status" value="2"/>
</dbReference>
<feature type="domain" description="Response regulatory" evidence="6">
    <location>
        <begin position="4"/>
        <end position="121"/>
    </location>
</feature>
<comment type="caution">
    <text evidence="7">The sequence shown here is derived from an EMBL/GenBank/DDBJ whole genome shotgun (WGS) entry which is preliminary data.</text>
</comment>
<dbReference type="Pfam" id="PF12833">
    <property type="entry name" value="HTH_18"/>
    <property type="match status" value="1"/>
</dbReference>
<evidence type="ECO:0000256" key="4">
    <source>
        <dbReference type="PROSITE-ProRule" id="PRU00169"/>
    </source>
</evidence>
<evidence type="ECO:0000313" key="7">
    <source>
        <dbReference type="EMBL" id="OCT12826.1"/>
    </source>
</evidence>
<dbReference type="GO" id="GO:0043565">
    <property type="term" value="F:sequence-specific DNA binding"/>
    <property type="evidence" value="ECO:0007669"/>
    <property type="project" value="InterPro"/>
</dbReference>
<proteinExistence type="predicted"/>
<evidence type="ECO:0000259" key="6">
    <source>
        <dbReference type="PROSITE" id="PS50110"/>
    </source>
</evidence>
<dbReference type="Proteomes" id="UP000093309">
    <property type="component" value="Unassembled WGS sequence"/>
</dbReference>
<dbReference type="InterPro" id="IPR001789">
    <property type="entry name" value="Sig_transdc_resp-reg_receiver"/>
</dbReference>
<dbReference type="RefSeq" id="WP_065854739.1">
    <property type="nucleotide sequence ID" value="NZ_LYPC01000026.1"/>
</dbReference>
<feature type="domain" description="HTH araC/xylS-type" evidence="5">
    <location>
        <begin position="431"/>
        <end position="529"/>
    </location>
</feature>
<evidence type="ECO:0008006" key="9">
    <source>
        <dbReference type="Google" id="ProtNLM"/>
    </source>
</evidence>
<dbReference type="CDD" id="cd17536">
    <property type="entry name" value="REC_YesN-like"/>
    <property type="match status" value="1"/>
</dbReference>
<name>A0A1C0ZXH1_9BACL</name>
<dbReference type="Gene3D" id="3.40.50.2300">
    <property type="match status" value="1"/>
</dbReference>
<evidence type="ECO:0000256" key="2">
    <source>
        <dbReference type="ARBA" id="ARBA00023125"/>
    </source>
</evidence>
<organism evidence="7 8">
    <name type="scientific">Paenibacillus pectinilyticus</name>
    <dbReference type="NCBI Taxonomy" id="512399"/>
    <lineage>
        <taxon>Bacteria</taxon>
        <taxon>Bacillati</taxon>
        <taxon>Bacillota</taxon>
        <taxon>Bacilli</taxon>
        <taxon>Bacillales</taxon>
        <taxon>Paenibacillaceae</taxon>
        <taxon>Paenibacillus</taxon>
    </lineage>
</organism>
<dbReference type="InterPro" id="IPR018060">
    <property type="entry name" value="HTH_AraC"/>
</dbReference>
<dbReference type="PANTHER" id="PTHR43280:SF34">
    <property type="entry name" value="ARAC-FAMILY TRANSCRIPTIONAL REGULATOR"/>
    <property type="match status" value="1"/>
</dbReference>
<gene>
    <name evidence="7" type="ORF">A8709_21040</name>
</gene>
<accession>A0A1C0ZXH1</accession>
<evidence type="ECO:0000256" key="3">
    <source>
        <dbReference type="ARBA" id="ARBA00023163"/>
    </source>
</evidence>